<sequence length="66" mass="7806">MARISELIIMNPEMNSFAELEKKVVQAARDGEIHLYMDIKPEYPDTPNKWEHRLEQAFYAAESPRR</sequence>
<organism evidence="1 2">
    <name type="scientific">Candidatus Rhodoblastus alkanivorans</name>
    <dbReference type="NCBI Taxonomy" id="2954117"/>
    <lineage>
        <taxon>Bacteria</taxon>
        <taxon>Pseudomonadati</taxon>
        <taxon>Pseudomonadota</taxon>
        <taxon>Alphaproteobacteria</taxon>
        <taxon>Hyphomicrobiales</taxon>
        <taxon>Rhodoblastaceae</taxon>
        <taxon>Rhodoblastus</taxon>
    </lineage>
</organism>
<comment type="caution">
    <text evidence="1">The sequence shown here is derived from an EMBL/GenBank/DDBJ whole genome shotgun (WGS) entry which is preliminary data.</text>
</comment>
<keyword evidence="2" id="KW-1185">Reference proteome</keyword>
<gene>
    <name evidence="1" type="ORF">K2U94_14865</name>
</gene>
<reference evidence="1" key="1">
    <citation type="journal article" date="2022" name="ISME J.">
        <title>Identification of active gaseous-alkane degraders at natural gas seeps.</title>
        <authorList>
            <person name="Farhan Ul Haque M."/>
            <person name="Hernandez M."/>
            <person name="Crombie A.T."/>
            <person name="Murrell J.C."/>
        </authorList>
    </citation>
    <scope>NUCLEOTIDE SEQUENCE</scope>
    <source>
        <strain evidence="1">PC2</strain>
    </source>
</reference>
<evidence type="ECO:0000313" key="1">
    <source>
        <dbReference type="EMBL" id="MCI4684024.1"/>
    </source>
</evidence>
<proteinExistence type="predicted"/>
<dbReference type="Proteomes" id="UP001139104">
    <property type="component" value="Unassembled WGS sequence"/>
</dbReference>
<protein>
    <submittedName>
        <fullName evidence="1">Sulfur relay protein DsrC</fullName>
    </submittedName>
</protein>
<dbReference type="EMBL" id="JAIVFP010000001">
    <property type="protein sequence ID" value="MCI4684024.1"/>
    <property type="molecule type" value="Genomic_DNA"/>
</dbReference>
<name>A0ABS9Z8M2_9HYPH</name>
<accession>A0ABS9Z8M2</accession>
<dbReference type="RefSeq" id="WP_243067939.1">
    <property type="nucleotide sequence ID" value="NZ_JAIVFK010000063.1"/>
</dbReference>
<evidence type="ECO:0000313" key="2">
    <source>
        <dbReference type="Proteomes" id="UP001139104"/>
    </source>
</evidence>